<organism evidence="2 3">
    <name type="scientific">Vibrio fortis</name>
    <dbReference type="NCBI Taxonomy" id="212667"/>
    <lineage>
        <taxon>Bacteria</taxon>
        <taxon>Pseudomonadati</taxon>
        <taxon>Pseudomonadota</taxon>
        <taxon>Gammaproteobacteria</taxon>
        <taxon>Vibrionales</taxon>
        <taxon>Vibrionaceae</taxon>
        <taxon>Vibrio</taxon>
    </lineage>
</organism>
<keyword evidence="1" id="KW-0472">Membrane</keyword>
<keyword evidence="3" id="KW-1185">Reference proteome</keyword>
<keyword evidence="1" id="KW-0812">Transmembrane</keyword>
<evidence type="ECO:0000313" key="2">
    <source>
        <dbReference type="EMBL" id="KDN27077.1"/>
    </source>
</evidence>
<accession>A0A066UMH4</accession>
<keyword evidence="1" id="KW-1133">Transmembrane helix</keyword>
<feature type="transmembrane region" description="Helical" evidence="1">
    <location>
        <begin position="6"/>
        <end position="24"/>
    </location>
</feature>
<dbReference type="Proteomes" id="UP000027219">
    <property type="component" value="Unassembled WGS sequence"/>
</dbReference>
<reference evidence="2 3" key="1">
    <citation type="submission" date="2014-02" db="EMBL/GenBank/DDBJ databases">
        <title>Vibrio fortis Dalian14 Genome Sequencing.</title>
        <authorList>
            <person name="Wang Y."/>
            <person name="Song L."/>
            <person name="Liu G."/>
            <person name="Ding J."/>
        </authorList>
    </citation>
    <scope>NUCLEOTIDE SEQUENCE [LARGE SCALE GENOMIC DNA]</scope>
    <source>
        <strain evidence="2 3">Dalian14</strain>
    </source>
</reference>
<name>A0A066UMH4_9VIBR</name>
<evidence type="ECO:0000313" key="3">
    <source>
        <dbReference type="Proteomes" id="UP000027219"/>
    </source>
</evidence>
<dbReference type="EMBL" id="JFFR01000027">
    <property type="protein sequence ID" value="KDN27077.1"/>
    <property type="molecule type" value="Genomic_DNA"/>
</dbReference>
<gene>
    <name evidence="2" type="ORF">VFDL14_19390</name>
</gene>
<protein>
    <submittedName>
        <fullName evidence="2">Membrane protein</fullName>
    </submittedName>
</protein>
<proteinExistence type="predicted"/>
<evidence type="ECO:0000256" key="1">
    <source>
        <dbReference type="SAM" id="Phobius"/>
    </source>
</evidence>
<comment type="caution">
    <text evidence="2">The sequence shown here is derived from an EMBL/GenBank/DDBJ whole genome shotgun (WGS) entry which is preliminary data.</text>
</comment>
<dbReference type="AlphaFoldDB" id="A0A066UMH4"/>
<feature type="transmembrane region" description="Helical" evidence="1">
    <location>
        <begin position="29"/>
        <end position="49"/>
    </location>
</feature>
<sequence>MGESMVFWLGFYLCFFAMSTYVGFKKNNLVAGVLLGYVLGPIGLILLLMSSDRKQGICPHCSQRIDRQSYICPKCEQKCYKQVI</sequence>